<organism evidence="2 3">
    <name type="scientific">Caenorhabditis briggsae</name>
    <dbReference type="NCBI Taxonomy" id="6238"/>
    <lineage>
        <taxon>Eukaryota</taxon>
        <taxon>Metazoa</taxon>
        <taxon>Ecdysozoa</taxon>
        <taxon>Nematoda</taxon>
        <taxon>Chromadorea</taxon>
        <taxon>Rhabditida</taxon>
        <taxon>Rhabditina</taxon>
        <taxon>Rhabditomorpha</taxon>
        <taxon>Rhabditoidea</taxon>
        <taxon>Rhabditidae</taxon>
        <taxon>Peloderinae</taxon>
        <taxon>Caenorhabditis</taxon>
    </lineage>
</organism>
<keyword evidence="1" id="KW-1133">Transmembrane helix</keyword>
<evidence type="ECO:0000256" key="1">
    <source>
        <dbReference type="SAM" id="Phobius"/>
    </source>
</evidence>
<dbReference type="InParanoid" id="B6IHT8"/>
<dbReference type="GeneID" id="68918409"/>
<reference evidence="2 3" key="1">
    <citation type="journal article" date="2003" name="PLoS Biol.">
        <title>The genome sequence of Caenorhabditis briggsae: a platform for comparative genomics.</title>
        <authorList>
            <person name="Stein L.D."/>
            <person name="Bao Z."/>
            <person name="Blasiar D."/>
            <person name="Blumenthal T."/>
            <person name="Brent M.R."/>
            <person name="Chen N."/>
            <person name="Chinwalla A."/>
            <person name="Clarke L."/>
            <person name="Clee C."/>
            <person name="Coghlan A."/>
            <person name="Coulson A."/>
            <person name="D'Eustachio P."/>
            <person name="Fitch D.H."/>
            <person name="Fulton L.A."/>
            <person name="Fulton R.E."/>
            <person name="Griffiths-Jones S."/>
            <person name="Harris T.W."/>
            <person name="Hillier L.W."/>
            <person name="Kamath R."/>
            <person name="Kuwabara P.E."/>
            <person name="Mardis E.R."/>
            <person name="Marra M.A."/>
            <person name="Miner T.L."/>
            <person name="Minx P."/>
            <person name="Mullikin J.C."/>
            <person name="Plumb R.W."/>
            <person name="Rogers J."/>
            <person name="Schein J.E."/>
            <person name="Sohrmann M."/>
            <person name="Spieth J."/>
            <person name="Stajich J.E."/>
            <person name="Wei C."/>
            <person name="Willey D."/>
            <person name="Wilson R.K."/>
            <person name="Durbin R."/>
            <person name="Waterston R.H."/>
        </authorList>
    </citation>
    <scope>NUCLEOTIDE SEQUENCE [LARGE SCALE GENOMIC DNA]</scope>
    <source>
        <strain evidence="2 3">AF16</strain>
    </source>
</reference>
<protein>
    <submittedName>
        <fullName evidence="2">Protein CBG26945</fullName>
    </submittedName>
</protein>
<keyword evidence="1" id="KW-0472">Membrane</keyword>
<dbReference type="KEGG" id="cbr:CBG_26945"/>
<dbReference type="CTD" id="68918409"/>
<feature type="transmembrane region" description="Helical" evidence="1">
    <location>
        <begin position="31"/>
        <end position="50"/>
    </location>
</feature>
<gene>
    <name evidence="2" type="ORF">CBG26945</name>
    <name evidence="2" type="ORF">CBG_26945</name>
</gene>
<evidence type="ECO:0000313" key="3">
    <source>
        <dbReference type="Proteomes" id="UP000008549"/>
    </source>
</evidence>
<keyword evidence="3" id="KW-1185">Reference proteome</keyword>
<dbReference type="PANTHER" id="PTHR45830:SF12">
    <property type="entry name" value="G_PROTEIN_RECEP_F1_2 DOMAIN-CONTAINING PROTEIN-RELATED"/>
    <property type="match status" value="1"/>
</dbReference>
<dbReference type="Pfam" id="PF10327">
    <property type="entry name" value="7TM_GPCR_Sri"/>
    <property type="match status" value="1"/>
</dbReference>
<dbReference type="RefSeq" id="XP_045099031.1">
    <property type="nucleotide sequence ID" value="XM_045236847.1"/>
</dbReference>
<feature type="transmembrane region" description="Helical" evidence="1">
    <location>
        <begin position="70"/>
        <end position="88"/>
    </location>
</feature>
<dbReference type="STRING" id="6238.B6IHT8"/>
<dbReference type="eggNOG" id="ENOG502THK5">
    <property type="taxonomic scope" value="Eukaryota"/>
</dbReference>
<accession>B6IHT8</accession>
<dbReference type="EMBL" id="HE600930">
    <property type="protein sequence ID" value="CAR99468.1"/>
    <property type="molecule type" value="Genomic_DNA"/>
</dbReference>
<sequence length="126" mass="14544">MKPIPIFPVIGGYTTGLLFNSFGVSSHIQMTIQILLMGIQACVIFCSFLRKHQSIVTIDKKFELEKLTDWGIIVFVHIEMLIFTLLFYSARVSKEDQKAYIRKNIPNLEEELSKCPSLEIYDREVN</sequence>
<dbReference type="Proteomes" id="UP000008549">
    <property type="component" value="Unassembled WGS sequence"/>
</dbReference>
<dbReference type="HOGENOM" id="CLU_1983553_0_0_1"/>
<evidence type="ECO:0000313" key="2">
    <source>
        <dbReference type="EMBL" id="CAR99468.1"/>
    </source>
</evidence>
<name>B6IHT8_CAEBR</name>
<proteinExistence type="predicted"/>
<dbReference type="InterPro" id="IPR019429">
    <property type="entry name" value="7TM_GPCR_serpentine_rcpt_Sri"/>
</dbReference>
<reference evidence="2 3" key="2">
    <citation type="journal article" date="2011" name="PLoS Genet.">
        <title>Caenorhabditis briggsae recombinant inbred line genotypes reveal inter-strain incompatibility and the evolution of recombination.</title>
        <authorList>
            <person name="Ross J.A."/>
            <person name="Koboldt D.C."/>
            <person name="Staisch J.E."/>
            <person name="Chamberlin H.M."/>
            <person name="Gupta B.P."/>
            <person name="Miller R.D."/>
            <person name="Baird S.E."/>
            <person name="Haag E.S."/>
        </authorList>
    </citation>
    <scope>NUCLEOTIDE SEQUENCE [LARGE SCALE GENOMIC DNA]</scope>
    <source>
        <strain evidence="2 3">AF16</strain>
    </source>
</reference>
<dbReference type="AlphaFoldDB" id="B6IHT8"/>
<keyword evidence="1" id="KW-0812">Transmembrane</keyword>
<dbReference type="PANTHER" id="PTHR45830">
    <property type="entry name" value="SERPENTINE RECEPTOR, CLASS I"/>
    <property type="match status" value="1"/>
</dbReference>